<name>A0A443JR30_9RHOB</name>
<dbReference type="AlphaFoldDB" id="A0A443JR30"/>
<evidence type="ECO:0000313" key="2">
    <source>
        <dbReference type="Proteomes" id="UP000284476"/>
    </source>
</evidence>
<proteinExistence type="predicted"/>
<evidence type="ECO:0000313" key="1">
    <source>
        <dbReference type="EMBL" id="RWR22949.1"/>
    </source>
</evidence>
<dbReference type="Gene3D" id="3.10.450.530">
    <property type="entry name" value="Ribonuclease toxin, BrnT, of type II toxin-antitoxin system"/>
    <property type="match status" value="1"/>
</dbReference>
<reference evidence="1 2" key="1">
    <citation type="submission" date="2019-01" db="EMBL/GenBank/DDBJ databases">
        <title>Sinorhodobacter populi sp. nov. isolated from the symptomatic bark tissue of Populus euramericana canker.</title>
        <authorList>
            <person name="Xu G."/>
        </authorList>
    </citation>
    <scope>NUCLEOTIDE SEQUENCE [LARGE SCALE GENOMIC DNA]</scope>
    <source>
        <strain evidence="1 2">SK2B-1</strain>
    </source>
</reference>
<protein>
    <submittedName>
        <fullName evidence="1">BrnT family toxin</fullName>
    </submittedName>
</protein>
<dbReference type="InterPro" id="IPR038573">
    <property type="entry name" value="BrnT_sf"/>
</dbReference>
<dbReference type="RefSeq" id="WP_128207933.1">
    <property type="nucleotide sequence ID" value="NZ_JBHRSO010000013.1"/>
</dbReference>
<sequence length="135" mass="14969">MVGDALLRMAAPWRIYAQFLPMPGVGFEPSPSRAYVHVMDAASPSRHAGRNPGGVSHDPEIGPDELAQFPWNCALTCENPAPGPMDCTFVTIGPLRGGLWIFAWRSEGNESVRVFSARRATLREERKYEARLDRT</sequence>
<dbReference type="Proteomes" id="UP000284476">
    <property type="component" value="Unassembled WGS sequence"/>
</dbReference>
<dbReference type="EMBL" id="SAUZ01000004">
    <property type="protein sequence ID" value="RWR22949.1"/>
    <property type="molecule type" value="Genomic_DNA"/>
</dbReference>
<organism evidence="1 2">
    <name type="scientific">Paenirhodobacter populi</name>
    <dbReference type="NCBI Taxonomy" id="2306993"/>
    <lineage>
        <taxon>Bacteria</taxon>
        <taxon>Pseudomonadati</taxon>
        <taxon>Pseudomonadota</taxon>
        <taxon>Alphaproteobacteria</taxon>
        <taxon>Rhodobacterales</taxon>
        <taxon>Rhodobacter group</taxon>
        <taxon>Paenirhodobacter</taxon>
    </lineage>
</organism>
<accession>A0A443JR30</accession>
<comment type="caution">
    <text evidence="1">The sequence shown here is derived from an EMBL/GenBank/DDBJ whole genome shotgun (WGS) entry which is preliminary data.</text>
</comment>
<gene>
    <name evidence="1" type="ORF">D2T30_04795</name>
</gene>